<evidence type="ECO:0000313" key="4">
    <source>
        <dbReference type="EMBL" id="WNC68951.1"/>
    </source>
</evidence>
<dbReference type="SUPFAM" id="SSF55729">
    <property type="entry name" value="Acyl-CoA N-acyltransferases (Nat)"/>
    <property type="match status" value="1"/>
</dbReference>
<evidence type="ECO:0000259" key="3">
    <source>
        <dbReference type="PROSITE" id="PS51186"/>
    </source>
</evidence>
<evidence type="ECO:0000256" key="2">
    <source>
        <dbReference type="ARBA" id="ARBA00023315"/>
    </source>
</evidence>
<dbReference type="RefSeq" id="WP_348388105.1">
    <property type="nucleotide sequence ID" value="NZ_CP134146.1"/>
</dbReference>
<reference evidence="5" key="1">
    <citation type="submission" date="2023-09" db="EMBL/GenBank/DDBJ databases">
        <authorList>
            <person name="Li S."/>
            <person name="Li X."/>
            <person name="Zhang C."/>
            <person name="Zhao Z."/>
        </authorList>
    </citation>
    <scope>NUCLEOTIDE SEQUENCE [LARGE SCALE GENOMIC DNA]</scope>
    <source>
        <strain evidence="5">SQ345</strain>
    </source>
</reference>
<protein>
    <submittedName>
        <fullName evidence="4">N-acetyltransferase family protein</fullName>
    </submittedName>
</protein>
<dbReference type="InterPro" id="IPR016181">
    <property type="entry name" value="Acyl_CoA_acyltransferase"/>
</dbReference>
<dbReference type="PANTHER" id="PTHR43072">
    <property type="entry name" value="N-ACETYLTRANSFERASE"/>
    <property type="match status" value="1"/>
</dbReference>
<feature type="domain" description="N-acetyltransferase" evidence="3">
    <location>
        <begin position="16"/>
        <end position="156"/>
    </location>
</feature>
<organism evidence="4 5">
    <name type="scientific">Thalassotalea nanhaiensis</name>
    <dbReference type="NCBI Taxonomy" id="3065648"/>
    <lineage>
        <taxon>Bacteria</taxon>
        <taxon>Pseudomonadati</taxon>
        <taxon>Pseudomonadota</taxon>
        <taxon>Gammaproteobacteria</taxon>
        <taxon>Alteromonadales</taxon>
        <taxon>Colwelliaceae</taxon>
        <taxon>Thalassotalea</taxon>
    </lineage>
</organism>
<dbReference type="Proteomes" id="UP001248581">
    <property type="component" value="Chromosome"/>
</dbReference>
<accession>A0ABY9TJS1</accession>
<name>A0ABY9TJS1_9GAMM</name>
<keyword evidence="1" id="KW-0808">Transferase</keyword>
<dbReference type="PROSITE" id="PS51186">
    <property type="entry name" value="GNAT"/>
    <property type="match status" value="1"/>
</dbReference>
<dbReference type="CDD" id="cd04301">
    <property type="entry name" value="NAT_SF"/>
    <property type="match status" value="1"/>
</dbReference>
<sequence>MKFVNCCYEIHAAEILEILNQAIVSSTALYDYKPRTIDSMESWFKAKTINDYPVIAVVDDNEQIMGFATYSTFRAWPAFKYSVEHSVYIHQDHQGKGLGKVLLEKVIEIAKKQQYHTIIGGIDISNAGSIALHEKLGFVHAGTIKEAGYKFGRWLDLGFYQLILNTPENPVDG</sequence>
<proteinExistence type="predicted"/>
<dbReference type="PANTHER" id="PTHR43072:SF23">
    <property type="entry name" value="UPF0039 PROTEIN C11D3.02C"/>
    <property type="match status" value="1"/>
</dbReference>
<keyword evidence="5" id="KW-1185">Reference proteome</keyword>
<dbReference type="InterPro" id="IPR000182">
    <property type="entry name" value="GNAT_dom"/>
</dbReference>
<gene>
    <name evidence="4" type="ORF">RI845_02065</name>
</gene>
<dbReference type="EMBL" id="CP134146">
    <property type="protein sequence ID" value="WNC68951.1"/>
    <property type="molecule type" value="Genomic_DNA"/>
</dbReference>
<dbReference type="Gene3D" id="3.40.630.30">
    <property type="match status" value="1"/>
</dbReference>
<dbReference type="Pfam" id="PF00583">
    <property type="entry name" value="Acetyltransf_1"/>
    <property type="match status" value="1"/>
</dbReference>
<keyword evidence="2" id="KW-0012">Acyltransferase</keyword>
<evidence type="ECO:0000313" key="5">
    <source>
        <dbReference type="Proteomes" id="UP001248581"/>
    </source>
</evidence>
<evidence type="ECO:0000256" key="1">
    <source>
        <dbReference type="ARBA" id="ARBA00022679"/>
    </source>
</evidence>